<reference evidence="4 5" key="1">
    <citation type="submission" date="2018-08" db="EMBL/GenBank/DDBJ databases">
        <title>Genomic Encyclopedia of Type Strains, Phase IV (KMG-IV): sequencing the most valuable type-strain genomes for metagenomic binning, comparative biology and taxonomic classification.</title>
        <authorList>
            <person name="Goeker M."/>
        </authorList>
    </citation>
    <scope>NUCLEOTIDE SEQUENCE [LARGE SCALE GENOMIC DNA]</scope>
    <source>
        <strain evidence="4 5">BW863</strain>
    </source>
</reference>
<proteinExistence type="predicted"/>
<protein>
    <submittedName>
        <fullName evidence="4">Uncharacterized protein DUF2778</fullName>
    </submittedName>
</protein>
<feature type="compositionally biased region" description="Basic and acidic residues" evidence="1">
    <location>
        <begin position="165"/>
        <end position="176"/>
    </location>
</feature>
<feature type="region of interest" description="Disordered" evidence="1">
    <location>
        <begin position="228"/>
        <end position="248"/>
    </location>
</feature>
<accession>A0A3D9YYB6</accession>
<keyword evidence="2" id="KW-1133">Transmembrane helix</keyword>
<keyword evidence="2" id="KW-0812">Transmembrane</keyword>
<dbReference type="RefSeq" id="WP_245411179.1">
    <property type="nucleotide sequence ID" value="NZ_CP025086.1"/>
</dbReference>
<gene>
    <name evidence="4" type="ORF">DES32_0985</name>
</gene>
<keyword evidence="5" id="KW-1185">Reference proteome</keyword>
<evidence type="ECO:0000313" key="5">
    <source>
        <dbReference type="Proteomes" id="UP000256900"/>
    </source>
</evidence>
<keyword evidence="2" id="KW-0472">Membrane</keyword>
<dbReference type="Proteomes" id="UP000256900">
    <property type="component" value="Unassembled WGS sequence"/>
</dbReference>
<evidence type="ECO:0000313" key="4">
    <source>
        <dbReference type="EMBL" id="REF87365.1"/>
    </source>
</evidence>
<evidence type="ECO:0000259" key="3">
    <source>
        <dbReference type="Pfam" id="PF10908"/>
    </source>
</evidence>
<sequence>MTYWTYAPQDFTSFNRRGFFRRVLSEAAPGAVVLGLAALAGAWIVYVHPDAQIRVVEAPIEAPTLEAASLLRPQVAAQAVRTPAAPVHVAANVYSPFIDPTFSLKAARASFAQSAPLASTFGEDPEALSPSRVAAIPTQLAAIPMPPVEPQALVAPRVPADDVDTQDKSAQDDQSGKENVLPLSGDQNLAASAPLPPAHMVASVPLPAPRPDGLVVPEAENHTRVAVRQAPQPKETTQVAAAPTPPQDHNSFFDKLFGGINRPSGQALAYAESEDGVVDTSKPVAAVLSPYDHYTAVYNIATHTVYLPDGRRLEAHSGLGEAFDDPRYVRQKMRGPTPPGVYDLQPREQLFHGVAALRLVPVGGDPYGRVGLLAHRFMLGPRGDSNGCVSFRNYPAFLDAFRNGEVRRLVVVAGL</sequence>
<evidence type="ECO:0000256" key="1">
    <source>
        <dbReference type="SAM" id="MobiDB-lite"/>
    </source>
</evidence>
<name>A0A3D9YYB6_9HYPH</name>
<dbReference type="AlphaFoldDB" id="A0A3D9YYB6"/>
<dbReference type="Pfam" id="PF10908">
    <property type="entry name" value="Tlde1_dom"/>
    <property type="match status" value="1"/>
</dbReference>
<comment type="caution">
    <text evidence="4">The sequence shown here is derived from an EMBL/GenBank/DDBJ whole genome shotgun (WGS) entry which is preliminary data.</text>
</comment>
<feature type="region of interest" description="Disordered" evidence="1">
    <location>
        <begin position="157"/>
        <end position="193"/>
    </location>
</feature>
<evidence type="ECO:0000256" key="2">
    <source>
        <dbReference type="SAM" id="Phobius"/>
    </source>
</evidence>
<dbReference type="EMBL" id="QUMO01000002">
    <property type="protein sequence ID" value="REF87365.1"/>
    <property type="molecule type" value="Genomic_DNA"/>
</dbReference>
<feature type="domain" description="Tlde1" evidence="3">
    <location>
        <begin position="312"/>
        <end position="414"/>
    </location>
</feature>
<feature type="transmembrane region" description="Helical" evidence="2">
    <location>
        <begin position="23"/>
        <end position="46"/>
    </location>
</feature>
<dbReference type="InterPro" id="IPR021225">
    <property type="entry name" value="Tlde1_dom"/>
</dbReference>
<organism evidence="4 5">
    <name type="scientific">Methylovirgula ligni</name>
    <dbReference type="NCBI Taxonomy" id="569860"/>
    <lineage>
        <taxon>Bacteria</taxon>
        <taxon>Pseudomonadati</taxon>
        <taxon>Pseudomonadota</taxon>
        <taxon>Alphaproteobacteria</taxon>
        <taxon>Hyphomicrobiales</taxon>
        <taxon>Beijerinckiaceae</taxon>
        <taxon>Methylovirgula</taxon>
    </lineage>
</organism>